<comment type="subcellular location">
    <subcellularLocation>
        <location evidence="1">Cell membrane</location>
        <topology evidence="1">Multi-pass membrane protein</topology>
    </subcellularLocation>
</comment>
<evidence type="ECO:0000313" key="9">
    <source>
        <dbReference type="Proteomes" id="UP000216308"/>
    </source>
</evidence>
<evidence type="ECO:0000313" key="8">
    <source>
        <dbReference type="EMBL" id="OYR54261.1"/>
    </source>
</evidence>
<feature type="transmembrane region" description="Helical" evidence="7">
    <location>
        <begin position="246"/>
        <end position="270"/>
    </location>
</feature>
<feature type="transmembrane region" description="Helical" evidence="7">
    <location>
        <begin position="16"/>
        <end position="38"/>
    </location>
</feature>
<dbReference type="EMBL" id="NHPJ01000128">
    <property type="protein sequence ID" value="OYR54261.1"/>
    <property type="molecule type" value="Genomic_DNA"/>
</dbReference>
<dbReference type="AlphaFoldDB" id="A0A256ICM0"/>
<dbReference type="RefSeq" id="WP_094534191.1">
    <property type="nucleotide sequence ID" value="NZ_NHPJ01000128.1"/>
</dbReference>
<feature type="transmembrane region" description="Helical" evidence="7">
    <location>
        <begin position="215"/>
        <end position="234"/>
    </location>
</feature>
<comment type="similarity">
    <text evidence="2">Belongs to the UPF0718 family.</text>
</comment>
<keyword evidence="3" id="KW-1003">Cell membrane</keyword>
<dbReference type="PANTHER" id="PTHR42775:SF2">
    <property type="entry name" value="PERMEASE"/>
    <property type="match status" value="1"/>
</dbReference>
<evidence type="ECO:0008006" key="10">
    <source>
        <dbReference type="Google" id="ProtNLM"/>
    </source>
</evidence>
<evidence type="ECO:0000256" key="3">
    <source>
        <dbReference type="ARBA" id="ARBA00022475"/>
    </source>
</evidence>
<evidence type="ECO:0000256" key="2">
    <source>
        <dbReference type="ARBA" id="ARBA00006386"/>
    </source>
</evidence>
<dbReference type="InterPro" id="IPR053166">
    <property type="entry name" value="UPF0718_permease"/>
</dbReference>
<keyword evidence="9" id="KW-1185">Reference proteome</keyword>
<feature type="transmembrane region" description="Helical" evidence="7">
    <location>
        <begin position="91"/>
        <end position="115"/>
    </location>
</feature>
<dbReference type="GO" id="GO:0005886">
    <property type="term" value="C:plasma membrane"/>
    <property type="evidence" value="ECO:0007669"/>
    <property type="project" value="UniProtKB-SubCell"/>
</dbReference>
<feature type="transmembrane region" description="Helical" evidence="7">
    <location>
        <begin position="59"/>
        <end position="85"/>
    </location>
</feature>
<dbReference type="Pfam" id="PF03773">
    <property type="entry name" value="ArsP_1"/>
    <property type="match status" value="1"/>
</dbReference>
<feature type="transmembrane region" description="Helical" evidence="7">
    <location>
        <begin position="122"/>
        <end position="142"/>
    </location>
</feature>
<dbReference type="OrthoDB" id="307973at2157"/>
<dbReference type="Proteomes" id="UP000216308">
    <property type="component" value="Unassembled WGS sequence"/>
</dbReference>
<keyword evidence="6 7" id="KW-0472">Membrane</keyword>
<evidence type="ECO:0000256" key="7">
    <source>
        <dbReference type="SAM" id="Phobius"/>
    </source>
</evidence>
<evidence type="ECO:0000256" key="4">
    <source>
        <dbReference type="ARBA" id="ARBA00022692"/>
    </source>
</evidence>
<feature type="transmembrane region" description="Helical" evidence="7">
    <location>
        <begin position="276"/>
        <end position="298"/>
    </location>
</feature>
<evidence type="ECO:0000256" key="6">
    <source>
        <dbReference type="ARBA" id="ARBA00023136"/>
    </source>
</evidence>
<proteinExistence type="inferred from homology"/>
<keyword evidence="4 7" id="KW-0812">Transmembrane</keyword>
<name>A0A256ICM0_9EURY</name>
<protein>
    <recommendedName>
        <fullName evidence="10">Permease</fullName>
    </recommendedName>
</protein>
<sequence length="336" mass="34033">MIPPGAEAALADSWEYFLHLAVVLAPLFLGASFLVGLAQEYLPPERVEELLRSRDHGSGNVLATGLGAVTPFCSCSTVPVLAGLLSAGAPLGMSFSFLLASPIVNWIAVVLLFGLFGPVVTAAYVVAALACAIVGGLVVGALDLDRYVKDVRITAGGRQVATDGGAAAAGGCCDPDPTPAADGCCERDATAPTRTHAERVSAAGRGAGSFFRDTFPYLLVGITVGALIHGAVPAETLQRVAGPGNPLATPLAALAGAPIYVSLSGMLPIAHSLTEAGIPIGTVIAFVIGGAGISVPNLILLNKLFERRLLAIYATTVVTIGVVVGVLFNTLLSGVL</sequence>
<comment type="caution">
    <text evidence="8">The sequence shown here is derived from an EMBL/GenBank/DDBJ whole genome shotgun (WGS) entry which is preliminary data.</text>
</comment>
<dbReference type="InterPro" id="IPR005524">
    <property type="entry name" value="DUF318"/>
</dbReference>
<evidence type="ECO:0000256" key="1">
    <source>
        <dbReference type="ARBA" id="ARBA00004651"/>
    </source>
</evidence>
<reference evidence="8 9" key="1">
    <citation type="journal article" date="2014" name="Front. Microbiol.">
        <title>Population and genomic analysis of the genus Halorubrum.</title>
        <authorList>
            <person name="Fullmer M.S."/>
            <person name="Soucy S.M."/>
            <person name="Swithers K.S."/>
            <person name="Makkay A.M."/>
            <person name="Wheeler R."/>
            <person name="Ventosa A."/>
            <person name="Gogarten J.P."/>
            <person name="Papke R.T."/>
        </authorList>
    </citation>
    <scope>NUCLEOTIDE SEQUENCE [LARGE SCALE GENOMIC DNA]</scope>
    <source>
        <strain evidence="8 9">Cb34</strain>
    </source>
</reference>
<feature type="transmembrane region" description="Helical" evidence="7">
    <location>
        <begin position="310"/>
        <end position="332"/>
    </location>
</feature>
<evidence type="ECO:0000256" key="5">
    <source>
        <dbReference type="ARBA" id="ARBA00022989"/>
    </source>
</evidence>
<accession>A0A256ICM0</accession>
<gene>
    <name evidence="8" type="ORF">DJ70_14375</name>
</gene>
<dbReference type="PANTHER" id="PTHR42775">
    <property type="entry name" value="PERMEASE RV2963-RELATED"/>
    <property type="match status" value="1"/>
</dbReference>
<organism evidence="8 9">
    <name type="scientific">Halorubrum halodurans</name>
    <dbReference type="NCBI Taxonomy" id="1383851"/>
    <lineage>
        <taxon>Archaea</taxon>
        <taxon>Methanobacteriati</taxon>
        <taxon>Methanobacteriota</taxon>
        <taxon>Stenosarchaea group</taxon>
        <taxon>Halobacteria</taxon>
        <taxon>Halobacteriales</taxon>
        <taxon>Haloferacaceae</taxon>
        <taxon>Halorubrum</taxon>
    </lineage>
</organism>
<keyword evidence="5 7" id="KW-1133">Transmembrane helix</keyword>